<organism evidence="1 2">
    <name type="scientific">Romanomermis culicivorax</name>
    <name type="common">Nematode worm</name>
    <dbReference type="NCBI Taxonomy" id="13658"/>
    <lineage>
        <taxon>Eukaryota</taxon>
        <taxon>Metazoa</taxon>
        <taxon>Ecdysozoa</taxon>
        <taxon>Nematoda</taxon>
        <taxon>Enoplea</taxon>
        <taxon>Dorylaimia</taxon>
        <taxon>Mermithida</taxon>
        <taxon>Mermithoidea</taxon>
        <taxon>Mermithidae</taxon>
        <taxon>Romanomermis</taxon>
    </lineage>
</organism>
<accession>A0A915KLP7</accession>
<proteinExistence type="predicted"/>
<keyword evidence="1" id="KW-1185">Reference proteome</keyword>
<evidence type="ECO:0000313" key="1">
    <source>
        <dbReference type="Proteomes" id="UP000887565"/>
    </source>
</evidence>
<dbReference type="AlphaFoldDB" id="A0A915KLP7"/>
<evidence type="ECO:0000313" key="2">
    <source>
        <dbReference type="WBParaSite" id="nRc.2.0.1.t38948-RA"/>
    </source>
</evidence>
<dbReference type="WBParaSite" id="nRc.2.0.1.t38948-RA">
    <property type="protein sequence ID" value="nRc.2.0.1.t38948-RA"/>
    <property type="gene ID" value="nRc.2.0.1.g38948"/>
</dbReference>
<protein>
    <submittedName>
        <fullName evidence="2">Uncharacterized protein</fullName>
    </submittedName>
</protein>
<name>A0A915KLP7_ROMCU</name>
<dbReference type="Proteomes" id="UP000887565">
    <property type="component" value="Unplaced"/>
</dbReference>
<sequence>MVDRFVMGQIMSFDMPDMNKYKHEYFGETADDVSTYALYVESNKRQIIINVMQESDPKFEEVSQFKGRLVPHHHDEMIYESLVVNLIVDQRKQKTRTTAKHSVVNLKQWYDTYHQKPNRGLSLKQYLSDHGVIYSGLAKSVISYNFNEVLYNKASILQENTKYMNGIMAHLHSQFKTYFRDEREFVAFCKGAALEKFELLASYKTRPDILALKRE</sequence>
<reference evidence="2" key="1">
    <citation type="submission" date="2022-11" db="UniProtKB">
        <authorList>
            <consortium name="WormBaseParasite"/>
        </authorList>
    </citation>
    <scope>IDENTIFICATION</scope>
</reference>